<evidence type="ECO:0000313" key="1">
    <source>
        <dbReference type="EMBL" id="NHN28544.1"/>
    </source>
</evidence>
<comment type="caution">
    <text evidence="1">The sequence shown here is derived from an EMBL/GenBank/DDBJ whole genome shotgun (WGS) entry which is preliminary data.</text>
</comment>
<dbReference type="Proteomes" id="UP001165962">
    <property type="component" value="Unassembled WGS sequence"/>
</dbReference>
<proteinExistence type="predicted"/>
<keyword evidence="2" id="KW-1185">Reference proteome</keyword>
<sequence>MKFLGYVDWQSQMSMEIAPTWLANQMNLQLFGWKGAVCTTAVFSPQHRVYGLVFTDEPPADLVEKEGLTISVICVEYFTGELDRELEELP</sequence>
<evidence type="ECO:0000313" key="2">
    <source>
        <dbReference type="Proteomes" id="UP001165962"/>
    </source>
</evidence>
<accession>A0ABX0IX89</accession>
<protein>
    <submittedName>
        <fullName evidence="1">Uncharacterized protein</fullName>
    </submittedName>
</protein>
<dbReference type="EMBL" id="JAAOIW010000001">
    <property type="protein sequence ID" value="NHN28544.1"/>
    <property type="molecule type" value="Genomic_DNA"/>
</dbReference>
<gene>
    <name evidence="1" type="ORF">G9U52_01715</name>
</gene>
<reference evidence="1" key="1">
    <citation type="submission" date="2020-03" db="EMBL/GenBank/DDBJ databases">
        <title>Draft sequencing of Paenibacilllus sp. S3N08.</title>
        <authorList>
            <person name="Kim D.-U."/>
        </authorList>
    </citation>
    <scope>NUCLEOTIDE SEQUENCE</scope>
    <source>
        <strain evidence="1">S3N08</strain>
    </source>
</reference>
<name>A0ABX0IX89_9BACL</name>
<organism evidence="1 2">
    <name type="scientific">Paenibacillus agricola</name>
    <dbReference type="NCBI Taxonomy" id="2716264"/>
    <lineage>
        <taxon>Bacteria</taxon>
        <taxon>Bacillati</taxon>
        <taxon>Bacillota</taxon>
        <taxon>Bacilli</taxon>
        <taxon>Bacillales</taxon>
        <taxon>Paenibacillaceae</taxon>
        <taxon>Paenibacillus</taxon>
    </lineage>
</organism>
<dbReference type="RefSeq" id="WP_166145231.1">
    <property type="nucleotide sequence ID" value="NZ_JAAOIW010000001.1"/>
</dbReference>